<gene>
    <name evidence="1" type="ORF">VSH64_25185</name>
</gene>
<keyword evidence="2" id="KW-1185">Reference proteome</keyword>
<evidence type="ECO:0000313" key="2">
    <source>
        <dbReference type="Proteomes" id="UP001330812"/>
    </source>
</evidence>
<organism evidence="1 2">
    <name type="scientific">Amycolatopsis rhabdoformis</name>
    <dbReference type="NCBI Taxonomy" id="1448059"/>
    <lineage>
        <taxon>Bacteria</taxon>
        <taxon>Bacillati</taxon>
        <taxon>Actinomycetota</taxon>
        <taxon>Actinomycetes</taxon>
        <taxon>Pseudonocardiales</taxon>
        <taxon>Pseudonocardiaceae</taxon>
        <taxon>Amycolatopsis</taxon>
    </lineage>
</organism>
<proteinExistence type="predicted"/>
<dbReference type="EMBL" id="CP142149">
    <property type="protein sequence ID" value="WSE26171.1"/>
    <property type="molecule type" value="Genomic_DNA"/>
</dbReference>
<dbReference type="RefSeq" id="WP_326565139.1">
    <property type="nucleotide sequence ID" value="NZ_CP142149.1"/>
</dbReference>
<evidence type="ECO:0000313" key="1">
    <source>
        <dbReference type="EMBL" id="WSE26171.1"/>
    </source>
</evidence>
<dbReference type="Proteomes" id="UP001330812">
    <property type="component" value="Chromosome"/>
</dbReference>
<name>A0ABZ1HXC4_9PSEU</name>
<sequence length="150" mass="16291">MSDDAVGELLRSEMLQRAGLVVVDSTLPAHTPPPMTAWRPVVSGDAVPTATVPYRPDLGHLTDVDRQWESLAEQHRLFDDNGVFLISVGVASVSALPWAHVRRAGKLSLAQHLSEYPGEPEFVAMSTDARTICAATSEEYDVWLLAIALS</sequence>
<reference evidence="1 2" key="1">
    <citation type="journal article" date="2015" name="Int. J. Syst. Evol. Microbiol.">
        <title>Amycolatopsis rhabdoformis sp. nov., an actinomycete isolated from a tropical forest soil.</title>
        <authorList>
            <person name="Souza W.R."/>
            <person name="Silva R.E."/>
            <person name="Goodfellow M."/>
            <person name="Busarakam K."/>
            <person name="Figueiro F.S."/>
            <person name="Ferreira D."/>
            <person name="Rodrigues-Filho E."/>
            <person name="Moraes L.A.B."/>
            <person name="Zucchi T.D."/>
        </authorList>
    </citation>
    <scope>NUCLEOTIDE SEQUENCE [LARGE SCALE GENOMIC DNA]</scope>
    <source>
        <strain evidence="1 2">NCIMB 14900</strain>
    </source>
</reference>
<accession>A0ABZ1HXC4</accession>
<protein>
    <submittedName>
        <fullName evidence="1">Uncharacterized protein</fullName>
    </submittedName>
</protein>